<dbReference type="Gene3D" id="3.40.309.10">
    <property type="entry name" value="Aldehyde Dehydrogenase, Chain A, domain 2"/>
    <property type="match status" value="1"/>
</dbReference>
<keyword evidence="7" id="KW-1185">Reference proteome</keyword>
<evidence type="ECO:0000256" key="3">
    <source>
        <dbReference type="ARBA" id="ARBA00023002"/>
    </source>
</evidence>
<dbReference type="PANTHER" id="PTHR43353">
    <property type="entry name" value="SUCCINATE-SEMIALDEHYDE DEHYDROGENASE, MITOCHONDRIAL"/>
    <property type="match status" value="1"/>
</dbReference>
<evidence type="ECO:0000256" key="1">
    <source>
        <dbReference type="ARBA" id="ARBA00005176"/>
    </source>
</evidence>
<dbReference type="Pfam" id="PF21599">
    <property type="entry name" value="ZSWIM3_N"/>
    <property type="match status" value="1"/>
</dbReference>
<dbReference type="GO" id="GO:0004777">
    <property type="term" value="F:succinate-semialdehyde dehydrogenase (NAD+) activity"/>
    <property type="evidence" value="ECO:0007669"/>
    <property type="project" value="UniProtKB-EC"/>
</dbReference>
<protein>
    <submittedName>
        <fullName evidence="6">Succinate-semialdehyde dehydrogenase, mitochondrial</fullName>
        <ecNumber evidence="6">1.2.1.24</ecNumber>
    </submittedName>
</protein>
<dbReference type="EMBL" id="JAXCGZ010009643">
    <property type="protein sequence ID" value="KAK7076503.1"/>
    <property type="molecule type" value="Genomic_DNA"/>
</dbReference>
<dbReference type="InterPro" id="IPR016162">
    <property type="entry name" value="Ald_DH_N"/>
</dbReference>
<evidence type="ECO:0000256" key="2">
    <source>
        <dbReference type="ARBA" id="ARBA00009986"/>
    </source>
</evidence>
<feature type="domain" description="ZSWIM3 N-terminal" evidence="5">
    <location>
        <begin position="5"/>
        <end position="116"/>
    </location>
</feature>
<reference evidence="6 7" key="1">
    <citation type="submission" date="2023-11" db="EMBL/GenBank/DDBJ databases">
        <title>Halocaridina rubra genome assembly.</title>
        <authorList>
            <person name="Smith C."/>
        </authorList>
    </citation>
    <scope>NUCLEOTIDE SEQUENCE [LARGE SCALE GENOMIC DNA]</scope>
    <source>
        <strain evidence="6">EP-1</strain>
        <tissue evidence="6">Whole</tissue>
    </source>
</reference>
<dbReference type="InterPro" id="IPR050740">
    <property type="entry name" value="Aldehyde_DH_Superfamily"/>
</dbReference>
<dbReference type="EC" id="1.2.1.24" evidence="6"/>
<dbReference type="FunFam" id="3.40.605.10:FF:000005">
    <property type="entry name" value="Succinate-semialdehyde dehydrogenase I"/>
    <property type="match status" value="1"/>
</dbReference>
<organism evidence="6 7">
    <name type="scientific">Halocaridina rubra</name>
    <name type="common">Hawaiian red shrimp</name>
    <dbReference type="NCBI Taxonomy" id="373956"/>
    <lineage>
        <taxon>Eukaryota</taxon>
        <taxon>Metazoa</taxon>
        <taxon>Ecdysozoa</taxon>
        <taxon>Arthropoda</taxon>
        <taxon>Crustacea</taxon>
        <taxon>Multicrustacea</taxon>
        <taxon>Malacostraca</taxon>
        <taxon>Eumalacostraca</taxon>
        <taxon>Eucarida</taxon>
        <taxon>Decapoda</taxon>
        <taxon>Pleocyemata</taxon>
        <taxon>Caridea</taxon>
        <taxon>Atyoidea</taxon>
        <taxon>Atyidae</taxon>
        <taxon>Halocaridina</taxon>
    </lineage>
</organism>
<dbReference type="InterPro" id="IPR016163">
    <property type="entry name" value="Ald_DH_C"/>
</dbReference>
<proteinExistence type="inferred from homology"/>
<dbReference type="InterPro" id="IPR048325">
    <property type="entry name" value="ZSWIM3_N"/>
</dbReference>
<evidence type="ECO:0000313" key="7">
    <source>
        <dbReference type="Proteomes" id="UP001381693"/>
    </source>
</evidence>
<evidence type="ECO:0000259" key="4">
    <source>
        <dbReference type="Pfam" id="PF00171"/>
    </source>
</evidence>
<dbReference type="Proteomes" id="UP001381693">
    <property type="component" value="Unassembled WGS sequence"/>
</dbReference>
<dbReference type="InterPro" id="IPR015590">
    <property type="entry name" value="Aldehyde_DH_dom"/>
</dbReference>
<dbReference type="GO" id="GO:0009450">
    <property type="term" value="P:gamma-aminobutyric acid catabolic process"/>
    <property type="evidence" value="ECO:0007669"/>
    <property type="project" value="TreeGrafter"/>
</dbReference>
<comment type="caution">
    <text evidence="6">The sequence shown here is derived from an EMBL/GenBank/DDBJ whole genome shotgun (WGS) entry which is preliminary data.</text>
</comment>
<accession>A0AAN8X8M4</accession>
<dbReference type="InterPro" id="IPR016161">
    <property type="entry name" value="Ald_DH/histidinol_DH"/>
</dbReference>
<comment type="similarity">
    <text evidence="2">Belongs to the aldehyde dehydrogenase family.</text>
</comment>
<dbReference type="Gene3D" id="3.40.605.10">
    <property type="entry name" value="Aldehyde Dehydrogenase, Chain A, domain 1"/>
    <property type="match status" value="1"/>
</dbReference>
<gene>
    <name evidence="6" type="primary">ALDH5A1_1</name>
    <name evidence="6" type="ORF">SK128_008443</name>
</gene>
<dbReference type="CDD" id="cd07103">
    <property type="entry name" value="ALDH_F5_SSADH_GabD"/>
    <property type="match status" value="1"/>
</dbReference>
<keyword evidence="3 6" id="KW-0560">Oxidoreductase</keyword>
<evidence type="ECO:0000259" key="5">
    <source>
        <dbReference type="Pfam" id="PF21599"/>
    </source>
</evidence>
<dbReference type="Pfam" id="PF00171">
    <property type="entry name" value="Aldedh"/>
    <property type="match status" value="1"/>
</dbReference>
<dbReference type="SUPFAM" id="SSF53720">
    <property type="entry name" value="ALDH-like"/>
    <property type="match status" value="1"/>
</dbReference>
<dbReference type="AlphaFoldDB" id="A0AAN8X8M4"/>
<sequence>MSSIRVGAGYSCYEELLADIKKYEAVHNVKLVKANSKSVEVANRSVPPGKPLYPAKFKYSNIIFVCKHYGRVRTTGTGIRPNTKSYKLNCRMKITVSCNSSRSAMVIREMDETHNHDVSEEVHLLYPELKMDFLEDQGLRVASLLHQEAFIGGKWVTSASGKTFPVTNPANGKVIRHVPDMNEADVQTAIDAAHEAFQTWQRITAKERSILLRKWYTLMDEHKEDLALIITAEAGKPIAESRGEIAYGSSFLEWFAEEAVRIYGEVVQNPPPSKEMIFIRQPIGVVSLITPWNFPNAMITRKAGAALASGCTCIIKPSEDTPLSALAAVDLAEKAGIPPGVVNVVTASRANTAAVGNLLCTSPKIASVAFTGSSAVGKLLYKLCSPGIKKISLEVGGNAPFIIFNAADVKTAVEGLMIAKFRNAGQTCISANRIYVQSGIYDKFLTAFKETVKKRLVIGDGFIEDVNIGPIINERQIKKIDGIVNTSQKLGAEVLLGGKIYRSGELFYEPTILINVDESMPCFREEIFGPVAAIKKFETEEEILSLANISDQSLAGYIFTQDISQVWRVARRLETGMIGINESLISAAEAAFGGIKESRIGREGSRHGIDEYTNIKYLCIGGIT</sequence>
<dbReference type="PANTHER" id="PTHR43353:SF5">
    <property type="entry name" value="SUCCINATE-SEMIALDEHYDE DEHYDROGENASE, MITOCHONDRIAL"/>
    <property type="match status" value="1"/>
</dbReference>
<comment type="pathway">
    <text evidence="1">Amino-acid degradation; 4-aminobutanoate degradation.</text>
</comment>
<dbReference type="FunFam" id="3.40.309.10:FF:000004">
    <property type="entry name" value="Succinate-semialdehyde dehydrogenase I"/>
    <property type="match status" value="1"/>
</dbReference>
<dbReference type="GO" id="GO:0005739">
    <property type="term" value="C:mitochondrion"/>
    <property type="evidence" value="ECO:0007669"/>
    <property type="project" value="TreeGrafter"/>
</dbReference>
<name>A0AAN8X8M4_HALRR</name>
<evidence type="ECO:0000313" key="6">
    <source>
        <dbReference type="EMBL" id="KAK7076503.1"/>
    </source>
</evidence>
<feature type="domain" description="Aldehyde dehydrogenase" evidence="4">
    <location>
        <begin position="155"/>
        <end position="617"/>
    </location>
</feature>